<protein>
    <submittedName>
        <fullName evidence="1">Uncharacterized protein</fullName>
    </submittedName>
</protein>
<proteinExistence type="predicted"/>
<organism evidence="1 2">
    <name type="scientific">Rhizoctonia solani</name>
    <dbReference type="NCBI Taxonomy" id="456999"/>
    <lineage>
        <taxon>Eukaryota</taxon>
        <taxon>Fungi</taxon>
        <taxon>Dikarya</taxon>
        <taxon>Basidiomycota</taxon>
        <taxon>Agaricomycotina</taxon>
        <taxon>Agaricomycetes</taxon>
        <taxon>Cantharellales</taxon>
        <taxon>Ceratobasidiaceae</taxon>
        <taxon>Rhizoctonia</taxon>
    </lineage>
</organism>
<reference evidence="1" key="1">
    <citation type="submission" date="2021-01" db="EMBL/GenBank/DDBJ databases">
        <authorList>
            <person name="Kaushik A."/>
        </authorList>
    </citation>
    <scope>NUCLEOTIDE SEQUENCE</scope>
    <source>
        <strain evidence="1">Type strain: AG8-Rh-89/</strain>
    </source>
</reference>
<dbReference type="AlphaFoldDB" id="A0A8H3HKN8"/>
<dbReference type="EMBL" id="CAJMWZ010006197">
    <property type="protein sequence ID" value="CAE6518119.1"/>
    <property type="molecule type" value="Genomic_DNA"/>
</dbReference>
<dbReference type="Proteomes" id="UP000663850">
    <property type="component" value="Unassembled WGS sequence"/>
</dbReference>
<accession>A0A8H3HKN8</accession>
<gene>
    <name evidence="1" type="ORF">RDB_LOCUS114705</name>
</gene>
<evidence type="ECO:0000313" key="2">
    <source>
        <dbReference type="Proteomes" id="UP000663850"/>
    </source>
</evidence>
<sequence>MLFNRAHGFPPTLTADISSIVGIITSYALQYEAISNTITLLSSTFSFHRWAKETKEEVRLGQKFGQSLHVHFEKLESAYQKSLEGVRNQRAKEIKRRLRALGWSLEGDFDFAPTECKEWTSLVNRSTPLTDQEWSELYLKLGPLLFSNRTRVQKAQREKNLARQNVILTEFLTSLKADLLWHPLLPFFRAFGITHQPRAVTDFLNSYPFPSKELAKTWPFFSNVGNTEIGETELRARFGGDRERIKAHTASWRVDIEITLANRLMEERGVLTMAEAEPLCRIEVNRSDRATKALPLFTQLLLRADSVFSDGSSKCAPLYYPEFIPTKPQFVSGHTRLIISLDKFHRAPEPEQTARALLGILGLENASYLELATFGERFICFRCSPRSRRLMNWKGILNHYLDEQRFWNLATRNWPRFQTITPIPMKCAHSLTYMGNLPLVDLLTPGSVKLWTSSISDLLFEEDKYFCFPCKNFGCAFFGSEFRGLKRHMREVHACRSKIVEDVHYGLIKDDVTFLEAGAAWRTRWNEFDHAEGAWSGDESE</sequence>
<comment type="caution">
    <text evidence="1">The sequence shown here is derived from an EMBL/GenBank/DDBJ whole genome shotgun (WGS) entry which is preliminary data.</text>
</comment>
<evidence type="ECO:0000313" key="1">
    <source>
        <dbReference type="EMBL" id="CAE6518119.1"/>
    </source>
</evidence>
<name>A0A8H3HKN8_9AGAM</name>